<organism evidence="2 3">
    <name type="scientific">Pannonibacter phragmitetus</name>
    <dbReference type="NCBI Taxonomy" id="121719"/>
    <lineage>
        <taxon>Bacteria</taxon>
        <taxon>Pseudomonadati</taxon>
        <taxon>Pseudomonadota</taxon>
        <taxon>Alphaproteobacteria</taxon>
        <taxon>Hyphomicrobiales</taxon>
        <taxon>Stappiaceae</taxon>
        <taxon>Pannonibacter</taxon>
    </lineage>
</organism>
<evidence type="ECO:0000313" key="3">
    <source>
        <dbReference type="Proteomes" id="UP000064921"/>
    </source>
</evidence>
<evidence type="ECO:0008006" key="4">
    <source>
        <dbReference type="Google" id="ProtNLM"/>
    </source>
</evidence>
<dbReference type="AlphaFoldDB" id="A0A0U3ELA1"/>
<dbReference type="Proteomes" id="UP000064921">
    <property type="component" value="Chromosome"/>
</dbReference>
<dbReference type="SUPFAM" id="SSF52833">
    <property type="entry name" value="Thioredoxin-like"/>
    <property type="match status" value="1"/>
</dbReference>
<evidence type="ECO:0000256" key="1">
    <source>
        <dbReference type="SAM" id="SignalP"/>
    </source>
</evidence>
<dbReference type="eggNOG" id="COG5429">
    <property type="taxonomic scope" value="Bacteria"/>
</dbReference>
<dbReference type="InterPro" id="IPR010634">
    <property type="entry name" value="DUF1223"/>
</dbReference>
<reference evidence="2 3" key="1">
    <citation type="submission" date="2015-10" db="EMBL/GenBank/DDBJ databases">
        <title>The world's first case of liver abscess caused by Pannonibacter phragmitetus.</title>
        <authorList>
            <person name="Ming D."/>
            <person name="Wang M."/>
            <person name="Zhou Y."/>
            <person name="Jiang T."/>
            <person name="Hu S."/>
        </authorList>
    </citation>
    <scope>NUCLEOTIDE SEQUENCE [LARGE SCALE GENOMIC DNA]</scope>
    <source>
        <strain evidence="2 3">31801</strain>
    </source>
</reference>
<name>A0A0U3ELA1_9HYPH</name>
<feature type="signal peptide" evidence="1">
    <location>
        <begin position="1"/>
        <end position="26"/>
    </location>
</feature>
<dbReference type="PANTHER" id="PTHR36057:SF1">
    <property type="entry name" value="LIPOPROTEIN LIPID ATTACHMENT SITE-LIKE PROTEIN, PUTATIVE (DUF1223)-RELATED"/>
    <property type="match status" value="1"/>
</dbReference>
<feature type="chain" id="PRO_5006837893" description="Secreted protein" evidence="1">
    <location>
        <begin position="27"/>
        <end position="252"/>
    </location>
</feature>
<dbReference type="Gene3D" id="3.40.30.10">
    <property type="entry name" value="Glutaredoxin"/>
    <property type="match status" value="1"/>
</dbReference>
<keyword evidence="1" id="KW-0732">Signal</keyword>
<dbReference type="InterPro" id="IPR036249">
    <property type="entry name" value="Thioredoxin-like_sf"/>
</dbReference>
<gene>
    <name evidence="2" type="ORF">APZ00_07105</name>
</gene>
<dbReference type="KEGG" id="pphr:APZ00_07105"/>
<dbReference type="STRING" id="121719.APZ00_07105"/>
<keyword evidence="3" id="KW-1185">Reference proteome</keyword>
<sequence length="252" mass="26813">MGPVRMLISRLAAAVCLAVMALPVAAAARDGKAPPVVVELFTSQGCSSCPPADKLLQDLSKDAGVLALSLPVDYWDYLGWKDTLATPENSERQRLYSARRGDRSVYTPQIIINGGEHVVGGDEPAVKAALGRATKMTASVTLHSTPDMLEVTIDGALPEGAKMATVYLLHVMPSKTVEVGRGENEGRQVTYVNVVKRLEAVGMWSGGQLELNLPQHPMKKGGKRCAVIVQLEDDSGPGRIIGAASNLWDTGI</sequence>
<dbReference type="EMBL" id="CP013068">
    <property type="protein sequence ID" value="ALV26879.1"/>
    <property type="molecule type" value="Genomic_DNA"/>
</dbReference>
<dbReference type="PANTHER" id="PTHR36057">
    <property type="match status" value="1"/>
</dbReference>
<protein>
    <recommendedName>
        <fullName evidence="4">Secreted protein</fullName>
    </recommendedName>
</protein>
<accession>A0A0U3ELA1</accession>
<dbReference type="Pfam" id="PF06764">
    <property type="entry name" value="DUF1223"/>
    <property type="match status" value="1"/>
</dbReference>
<proteinExistence type="predicted"/>
<evidence type="ECO:0000313" key="2">
    <source>
        <dbReference type="EMBL" id="ALV26879.1"/>
    </source>
</evidence>